<evidence type="ECO:0000256" key="3">
    <source>
        <dbReference type="ARBA" id="ARBA00022729"/>
    </source>
</evidence>
<accession>A0A3Q4ALY2</accession>
<dbReference type="Gene3D" id="2.60.40.10">
    <property type="entry name" value="Immunoglobulins"/>
    <property type="match status" value="1"/>
</dbReference>
<comment type="similarity">
    <text evidence="9">Belongs to the immunoglobulin superfamily. TIM family.</text>
</comment>
<keyword evidence="5" id="KW-0472">Membrane</keyword>
<evidence type="ECO:0000256" key="5">
    <source>
        <dbReference type="ARBA" id="ARBA00023136"/>
    </source>
</evidence>
<dbReference type="InterPro" id="IPR003599">
    <property type="entry name" value="Ig_sub"/>
</dbReference>
<dbReference type="GO" id="GO:0060097">
    <property type="term" value="P:cytoskeletal rearrangement involved in phagocytosis, engulfment"/>
    <property type="evidence" value="ECO:0007669"/>
    <property type="project" value="TreeGrafter"/>
</dbReference>
<feature type="chain" id="PRO_5018584768" description="Ig-like domain-containing protein" evidence="10">
    <location>
        <begin position="21"/>
        <end position="127"/>
    </location>
</feature>
<dbReference type="Proteomes" id="UP000261620">
    <property type="component" value="Unplaced"/>
</dbReference>
<evidence type="ECO:0000256" key="1">
    <source>
        <dbReference type="ARBA" id="ARBA00004479"/>
    </source>
</evidence>
<keyword evidence="7" id="KW-0325">Glycoprotein</keyword>
<evidence type="ECO:0000256" key="10">
    <source>
        <dbReference type="SAM" id="SignalP"/>
    </source>
</evidence>
<dbReference type="InterPro" id="IPR036179">
    <property type="entry name" value="Ig-like_dom_sf"/>
</dbReference>
<keyword evidence="3 10" id="KW-0732">Signal</keyword>
<keyword evidence="2" id="KW-0812">Transmembrane</keyword>
<dbReference type="InterPro" id="IPR013106">
    <property type="entry name" value="Ig_V-set"/>
</dbReference>
<sequence>YMCHFSIAVILCLFLMGSRLHLYGDNVTLPCLYDFQTHSVLGFCWGRGNVPMSKCSNTILSSVEGSVWFKESSHYQLLGRVTDGDVSLTIMNAQRSDAGVYGCRVEIPGWFNDYKTNIHLILEEGIA</sequence>
<dbReference type="Pfam" id="PF07686">
    <property type="entry name" value="V-set"/>
    <property type="match status" value="1"/>
</dbReference>
<keyword evidence="13" id="KW-1185">Reference proteome</keyword>
<dbReference type="PANTHER" id="PTHR46608">
    <property type="entry name" value="T-CELL IMMUNOGLOBULIN AND MUCIN DOMAIN-CONTAINING PROTEIN 4"/>
    <property type="match status" value="1"/>
</dbReference>
<dbReference type="SUPFAM" id="SSF48726">
    <property type="entry name" value="Immunoglobulin"/>
    <property type="match status" value="1"/>
</dbReference>
<evidence type="ECO:0000256" key="7">
    <source>
        <dbReference type="ARBA" id="ARBA00023180"/>
    </source>
</evidence>
<dbReference type="GO" id="GO:0016020">
    <property type="term" value="C:membrane"/>
    <property type="evidence" value="ECO:0007669"/>
    <property type="project" value="UniProtKB-SubCell"/>
</dbReference>
<evidence type="ECO:0000256" key="6">
    <source>
        <dbReference type="ARBA" id="ARBA00023157"/>
    </source>
</evidence>
<evidence type="ECO:0000259" key="11">
    <source>
        <dbReference type="PROSITE" id="PS50835"/>
    </source>
</evidence>
<evidence type="ECO:0000313" key="13">
    <source>
        <dbReference type="Proteomes" id="UP000261620"/>
    </source>
</evidence>
<organism evidence="12 13">
    <name type="scientific">Mola mola</name>
    <name type="common">Ocean sunfish</name>
    <name type="synonym">Tetraodon mola</name>
    <dbReference type="NCBI Taxonomy" id="94237"/>
    <lineage>
        <taxon>Eukaryota</taxon>
        <taxon>Metazoa</taxon>
        <taxon>Chordata</taxon>
        <taxon>Craniata</taxon>
        <taxon>Vertebrata</taxon>
        <taxon>Euteleostomi</taxon>
        <taxon>Actinopterygii</taxon>
        <taxon>Neopterygii</taxon>
        <taxon>Teleostei</taxon>
        <taxon>Neoteleostei</taxon>
        <taxon>Acanthomorphata</taxon>
        <taxon>Eupercaria</taxon>
        <taxon>Tetraodontiformes</taxon>
        <taxon>Molidae</taxon>
        <taxon>Mola</taxon>
    </lineage>
</organism>
<proteinExistence type="inferred from homology"/>
<keyword evidence="6" id="KW-1015">Disulfide bond</keyword>
<evidence type="ECO:0000256" key="4">
    <source>
        <dbReference type="ARBA" id="ARBA00022989"/>
    </source>
</evidence>
<keyword evidence="4" id="KW-1133">Transmembrane helix</keyword>
<comment type="subcellular location">
    <subcellularLocation>
        <location evidence="1">Membrane</location>
        <topology evidence="1">Single-pass type I membrane protein</topology>
    </subcellularLocation>
</comment>
<dbReference type="InterPro" id="IPR013783">
    <property type="entry name" value="Ig-like_fold"/>
</dbReference>
<keyword evidence="8" id="KW-0393">Immunoglobulin domain</keyword>
<dbReference type="SMART" id="SM00409">
    <property type="entry name" value="IG"/>
    <property type="match status" value="1"/>
</dbReference>
<evidence type="ECO:0000256" key="8">
    <source>
        <dbReference type="ARBA" id="ARBA00023319"/>
    </source>
</evidence>
<evidence type="ECO:0000313" key="12">
    <source>
        <dbReference type="Ensembl" id="ENSMMOP00000005280.1"/>
    </source>
</evidence>
<name>A0A3Q4ALY2_MOLML</name>
<dbReference type="AlphaFoldDB" id="A0A3Q4ALY2"/>
<dbReference type="Ensembl" id="ENSMMOT00000005375.1">
    <property type="protein sequence ID" value="ENSMMOP00000005280.1"/>
    <property type="gene ID" value="ENSMMOG00000004196.1"/>
</dbReference>
<evidence type="ECO:0000256" key="2">
    <source>
        <dbReference type="ARBA" id="ARBA00022692"/>
    </source>
</evidence>
<feature type="domain" description="Ig-like" evidence="11">
    <location>
        <begin position="24"/>
        <end position="106"/>
    </location>
</feature>
<protein>
    <recommendedName>
        <fullName evidence="11">Ig-like domain-containing protein</fullName>
    </recommendedName>
</protein>
<reference evidence="12" key="1">
    <citation type="submission" date="2025-08" db="UniProtKB">
        <authorList>
            <consortium name="Ensembl"/>
        </authorList>
    </citation>
    <scope>IDENTIFICATION</scope>
</reference>
<evidence type="ECO:0000256" key="9">
    <source>
        <dbReference type="ARBA" id="ARBA00038203"/>
    </source>
</evidence>
<dbReference type="FunFam" id="2.60.40.10:FF:000774">
    <property type="entry name" value="Hepatitis A virus cellular receptor 1"/>
    <property type="match status" value="1"/>
</dbReference>
<dbReference type="OMA" id="ILHTNGR"/>
<reference evidence="12" key="2">
    <citation type="submission" date="2025-09" db="UniProtKB">
        <authorList>
            <consortium name="Ensembl"/>
        </authorList>
    </citation>
    <scope>IDENTIFICATION</scope>
</reference>
<dbReference type="GO" id="GO:0043277">
    <property type="term" value="P:apoptotic cell clearance"/>
    <property type="evidence" value="ECO:0007669"/>
    <property type="project" value="TreeGrafter"/>
</dbReference>
<dbReference type="PROSITE" id="PS50835">
    <property type="entry name" value="IG_LIKE"/>
    <property type="match status" value="1"/>
</dbReference>
<dbReference type="STRING" id="94237.ENSMMOP00000005280"/>
<feature type="signal peptide" evidence="10">
    <location>
        <begin position="1"/>
        <end position="20"/>
    </location>
</feature>
<dbReference type="PANTHER" id="PTHR46608:SF3">
    <property type="entry name" value="T-CELL IMMUNOGLOBULIN AND MUCIN DOMAIN-CONTAINING PROTEIN 4"/>
    <property type="match status" value="1"/>
</dbReference>
<dbReference type="GO" id="GO:0001786">
    <property type="term" value="F:phosphatidylserine binding"/>
    <property type="evidence" value="ECO:0007669"/>
    <property type="project" value="TreeGrafter"/>
</dbReference>
<dbReference type="InterPro" id="IPR007110">
    <property type="entry name" value="Ig-like_dom"/>
</dbReference>